<protein>
    <submittedName>
        <fullName evidence="1">Uncharacterized protein</fullName>
    </submittedName>
</protein>
<reference evidence="1" key="1">
    <citation type="submission" date="2019-06" db="EMBL/GenBank/DDBJ databases">
        <authorList>
            <person name="Zheng W."/>
        </authorList>
    </citation>
    <scope>NUCLEOTIDE SEQUENCE</scope>
    <source>
        <strain evidence="1">QDHG01</strain>
    </source>
</reference>
<evidence type="ECO:0000313" key="2">
    <source>
        <dbReference type="Proteomes" id="UP000785679"/>
    </source>
</evidence>
<keyword evidence="2" id="KW-1185">Reference proteome</keyword>
<sequence>MQRLRLGEMDQGLELQGIVKGTSWELLQCCFGSTHFIRIIVDAVAVVVVWSKLSLKVRVVVFSQGLAQRCRLT</sequence>
<dbReference type="AlphaFoldDB" id="A0A8J8NPU7"/>
<dbReference type="EMBL" id="RRYP01010991">
    <property type="protein sequence ID" value="TNV78041.1"/>
    <property type="molecule type" value="Genomic_DNA"/>
</dbReference>
<name>A0A8J8NPU7_HALGN</name>
<dbReference type="Proteomes" id="UP000785679">
    <property type="component" value="Unassembled WGS sequence"/>
</dbReference>
<comment type="caution">
    <text evidence="1">The sequence shown here is derived from an EMBL/GenBank/DDBJ whole genome shotgun (WGS) entry which is preliminary data.</text>
</comment>
<proteinExistence type="predicted"/>
<gene>
    <name evidence="1" type="ORF">FGO68_gene1270</name>
</gene>
<accession>A0A8J8NPU7</accession>
<organism evidence="1 2">
    <name type="scientific">Halteria grandinella</name>
    <dbReference type="NCBI Taxonomy" id="5974"/>
    <lineage>
        <taxon>Eukaryota</taxon>
        <taxon>Sar</taxon>
        <taxon>Alveolata</taxon>
        <taxon>Ciliophora</taxon>
        <taxon>Intramacronucleata</taxon>
        <taxon>Spirotrichea</taxon>
        <taxon>Stichotrichia</taxon>
        <taxon>Sporadotrichida</taxon>
        <taxon>Halteriidae</taxon>
        <taxon>Halteria</taxon>
    </lineage>
</organism>
<evidence type="ECO:0000313" key="1">
    <source>
        <dbReference type="EMBL" id="TNV78041.1"/>
    </source>
</evidence>